<name>A0AA91Z165_NIACI</name>
<accession>A0AA91Z165</accession>
<dbReference type="AlphaFoldDB" id="A0AA91Z165"/>
<reference evidence="1 2" key="1">
    <citation type="submission" date="2017-07" db="EMBL/GenBank/DDBJ databases">
        <title>Isolation and whole genome analysis of endospore-forming bacteria from heroin.</title>
        <authorList>
            <person name="Kalinowski J."/>
            <person name="Ahrens B."/>
            <person name="Al-Dilaimi A."/>
            <person name="Winkler A."/>
            <person name="Wibberg D."/>
            <person name="Schleenbecker U."/>
            <person name="Ruckert C."/>
            <person name="Wolfel R."/>
            <person name="Grass G."/>
        </authorList>
    </citation>
    <scope>NUCLEOTIDE SEQUENCE [LARGE SCALE GENOMIC DNA]</scope>
    <source>
        <strain evidence="1 2">7521-2</strain>
    </source>
</reference>
<sequence length="59" mass="6885">MISMIIRRLFQLVLSLIEICPFHTRCPIATDLCKQAKPEWQEAEVNHFVACHYVGKELN</sequence>
<dbReference type="EMBL" id="NPBQ01000070">
    <property type="protein sequence ID" value="PAD83090.1"/>
    <property type="molecule type" value="Genomic_DNA"/>
</dbReference>
<gene>
    <name evidence="1" type="ORF">CHH57_11105</name>
</gene>
<evidence type="ECO:0000313" key="1">
    <source>
        <dbReference type="EMBL" id="PAD83090.1"/>
    </source>
</evidence>
<comment type="caution">
    <text evidence="1">The sequence shown here is derived from an EMBL/GenBank/DDBJ whole genome shotgun (WGS) entry which is preliminary data.</text>
</comment>
<evidence type="ECO:0000313" key="2">
    <source>
        <dbReference type="Proteomes" id="UP000216961"/>
    </source>
</evidence>
<protein>
    <submittedName>
        <fullName evidence="1">Uncharacterized protein</fullName>
    </submittedName>
</protein>
<organism evidence="1 2">
    <name type="scientific">Niallia circulans</name>
    <name type="common">Bacillus circulans</name>
    <dbReference type="NCBI Taxonomy" id="1397"/>
    <lineage>
        <taxon>Bacteria</taxon>
        <taxon>Bacillati</taxon>
        <taxon>Bacillota</taxon>
        <taxon>Bacilli</taxon>
        <taxon>Bacillales</taxon>
        <taxon>Bacillaceae</taxon>
        <taxon>Niallia</taxon>
    </lineage>
</organism>
<dbReference type="Proteomes" id="UP000216961">
    <property type="component" value="Unassembled WGS sequence"/>
</dbReference>
<proteinExistence type="predicted"/>
<dbReference type="RefSeq" id="WP_412973421.1">
    <property type="nucleotide sequence ID" value="NZ_CP026031.1"/>
</dbReference>